<dbReference type="PANTHER" id="PTHR35561">
    <property type="entry name" value="RNA 2',3'-CYCLIC PHOSPHODIESTERASE"/>
    <property type="match status" value="1"/>
</dbReference>
<dbReference type="EMBL" id="PNIN01000004">
    <property type="protein sequence ID" value="PMP73014.1"/>
    <property type="molecule type" value="Genomic_DNA"/>
</dbReference>
<dbReference type="Proteomes" id="UP000242881">
    <property type="component" value="Unassembled WGS sequence"/>
</dbReference>
<feature type="active site" description="Proton acceptor" evidence="2">
    <location>
        <position position="121"/>
    </location>
</feature>
<organism evidence="4 5">
    <name type="scientific">Calditerrivibrio nitroreducens</name>
    <dbReference type="NCBI Taxonomy" id="477976"/>
    <lineage>
        <taxon>Bacteria</taxon>
        <taxon>Pseudomonadati</taxon>
        <taxon>Deferribacterota</taxon>
        <taxon>Deferribacteres</taxon>
        <taxon>Deferribacterales</taxon>
        <taxon>Calditerrivibrionaceae</taxon>
    </lineage>
</organism>
<dbReference type="NCBIfam" id="TIGR02258">
    <property type="entry name" value="2_5_ligase"/>
    <property type="match status" value="1"/>
</dbReference>
<keyword evidence="1 2" id="KW-0378">Hydrolase</keyword>
<dbReference type="Gene3D" id="3.90.1140.10">
    <property type="entry name" value="Cyclic phosphodiesterase"/>
    <property type="match status" value="1"/>
</dbReference>
<dbReference type="SUPFAM" id="SSF55144">
    <property type="entry name" value="LigT-like"/>
    <property type="match status" value="1"/>
</dbReference>
<feature type="short sequence motif" description="HXTX 2" evidence="2">
    <location>
        <begin position="121"/>
        <end position="124"/>
    </location>
</feature>
<comment type="similarity">
    <text evidence="2">Belongs to the 2H phosphoesterase superfamily. ThpR family.</text>
</comment>
<evidence type="ECO:0000259" key="3">
    <source>
        <dbReference type="Pfam" id="PF02834"/>
    </source>
</evidence>
<evidence type="ECO:0000256" key="1">
    <source>
        <dbReference type="ARBA" id="ARBA00022801"/>
    </source>
</evidence>
<dbReference type="InterPro" id="IPR009097">
    <property type="entry name" value="Cyclic_Pdiesterase"/>
</dbReference>
<feature type="short sequence motif" description="HXTX 1" evidence="2">
    <location>
        <begin position="39"/>
        <end position="42"/>
    </location>
</feature>
<feature type="domain" description="Phosphoesterase HXTX" evidence="3">
    <location>
        <begin position="92"/>
        <end position="171"/>
    </location>
</feature>
<evidence type="ECO:0000256" key="2">
    <source>
        <dbReference type="HAMAP-Rule" id="MF_01940"/>
    </source>
</evidence>
<comment type="caution">
    <text evidence="4">The sequence shown here is derived from an EMBL/GenBank/DDBJ whole genome shotgun (WGS) entry which is preliminary data.</text>
</comment>
<comment type="function">
    <text evidence="2">Hydrolyzes RNA 2',3'-cyclic phosphodiester to an RNA 2'-phosphomonoester.</text>
</comment>
<dbReference type="GO" id="GO:0004113">
    <property type="term" value="F:2',3'-cyclic-nucleotide 3'-phosphodiesterase activity"/>
    <property type="evidence" value="ECO:0007669"/>
    <property type="project" value="InterPro"/>
</dbReference>
<dbReference type="GO" id="GO:0008664">
    <property type="term" value="F:RNA 2',3'-cyclic 3'-phosphodiesterase activity"/>
    <property type="evidence" value="ECO:0007669"/>
    <property type="project" value="UniProtKB-EC"/>
</dbReference>
<feature type="active site" description="Proton donor" evidence="2">
    <location>
        <position position="39"/>
    </location>
</feature>
<dbReference type="Pfam" id="PF02834">
    <property type="entry name" value="LigT_PEase"/>
    <property type="match status" value="1"/>
</dbReference>
<reference evidence="4 5" key="1">
    <citation type="submission" date="2018-01" db="EMBL/GenBank/DDBJ databases">
        <title>Metagenomic assembled genomes from two thermal pools in the Uzon Caldera, Kamchatka, Russia.</title>
        <authorList>
            <person name="Wilkins L."/>
            <person name="Ettinger C."/>
        </authorList>
    </citation>
    <scope>NUCLEOTIDE SEQUENCE [LARGE SCALE GENOMIC DNA]</scope>
    <source>
        <strain evidence="4">ZAV-05</strain>
    </source>
</reference>
<protein>
    <recommendedName>
        <fullName evidence="2">RNA 2',3'-cyclic phosphodiesterase</fullName>
        <shortName evidence="2">RNA 2',3'-CPDase</shortName>
        <ecNumber evidence="2">3.1.4.58</ecNumber>
    </recommendedName>
</protein>
<dbReference type="InterPro" id="IPR014051">
    <property type="entry name" value="Phosphoesterase_HXTX"/>
</dbReference>
<comment type="catalytic activity">
    <reaction evidence="2">
        <text>a 3'-end 2',3'-cyclophospho-ribonucleotide-RNA + H2O = a 3'-end 2'-phospho-ribonucleotide-RNA + H(+)</text>
        <dbReference type="Rhea" id="RHEA:11828"/>
        <dbReference type="Rhea" id="RHEA-COMP:10464"/>
        <dbReference type="Rhea" id="RHEA-COMP:17353"/>
        <dbReference type="ChEBI" id="CHEBI:15377"/>
        <dbReference type="ChEBI" id="CHEBI:15378"/>
        <dbReference type="ChEBI" id="CHEBI:83064"/>
        <dbReference type="ChEBI" id="CHEBI:173113"/>
        <dbReference type="EC" id="3.1.4.58"/>
    </reaction>
</comment>
<dbReference type="InterPro" id="IPR004175">
    <property type="entry name" value="RNA_CPDase"/>
</dbReference>
<evidence type="ECO:0000313" key="4">
    <source>
        <dbReference type="EMBL" id="PMP73014.1"/>
    </source>
</evidence>
<sequence length="180" mass="21034">MRSFIALDLKEENRNLILKYASGFRDILVGKFIPASQLHSTLFFFENFSGNLNELKAYFKIVAFTPFDLEITCFDYFSFKNNPTILFIKYKAQHLLDYYKQLKDFLDKSGINYDRKPFKEHITVCRIKKVDDLDLFRRQISIANETFFPVTITVPSISFYKSKLTPDGPVYEKLFSLGGA</sequence>
<gene>
    <name evidence="4" type="ORF">C0187_00265</name>
</gene>
<dbReference type="HAMAP" id="MF_01940">
    <property type="entry name" value="RNA_CPDase"/>
    <property type="match status" value="1"/>
</dbReference>
<dbReference type="EC" id="3.1.4.58" evidence="2"/>
<accession>A0A2J6WRM1</accession>
<dbReference type="AlphaFoldDB" id="A0A2J6WRM1"/>
<dbReference type="PANTHER" id="PTHR35561:SF1">
    <property type="entry name" value="RNA 2',3'-CYCLIC PHOSPHODIESTERASE"/>
    <property type="match status" value="1"/>
</dbReference>
<proteinExistence type="inferred from homology"/>
<evidence type="ECO:0000313" key="5">
    <source>
        <dbReference type="Proteomes" id="UP000242881"/>
    </source>
</evidence>
<name>A0A2J6WRM1_9BACT</name>